<dbReference type="PANTHER" id="PTHR12360">
    <property type="entry name" value="NUCLEAR TRANSCRIPTION FACTOR, X-BOX BINDING 1 NFX1"/>
    <property type="match status" value="1"/>
</dbReference>
<feature type="compositionally biased region" description="Polar residues" evidence="11">
    <location>
        <begin position="50"/>
        <end position="60"/>
    </location>
</feature>
<dbReference type="InterPro" id="IPR001841">
    <property type="entry name" value="Znf_RING"/>
</dbReference>
<feature type="region of interest" description="Disordered" evidence="11">
    <location>
        <begin position="42"/>
        <end position="80"/>
    </location>
</feature>
<feature type="compositionally biased region" description="Polar residues" evidence="11">
    <location>
        <begin position="213"/>
        <end position="231"/>
    </location>
</feature>
<evidence type="ECO:0000313" key="14">
    <source>
        <dbReference type="EMBL" id="JAT12950.1"/>
    </source>
</evidence>
<gene>
    <name evidence="14" type="ORF">g.10106</name>
</gene>
<proteinExistence type="inferred from homology"/>
<evidence type="ECO:0000256" key="11">
    <source>
        <dbReference type="SAM" id="MobiDB-lite"/>
    </source>
</evidence>
<evidence type="ECO:0000256" key="10">
    <source>
        <dbReference type="PROSITE-ProRule" id="PRU00175"/>
    </source>
</evidence>
<evidence type="ECO:0000259" key="12">
    <source>
        <dbReference type="PROSITE" id="PS50089"/>
    </source>
</evidence>
<dbReference type="GO" id="GO:0008270">
    <property type="term" value="F:zinc ion binding"/>
    <property type="evidence" value="ECO:0007669"/>
    <property type="project" value="UniProtKB-KW"/>
</dbReference>
<evidence type="ECO:0000256" key="3">
    <source>
        <dbReference type="ARBA" id="ARBA00022723"/>
    </source>
</evidence>
<comment type="subcellular location">
    <subcellularLocation>
        <location evidence="1">Nucleus</location>
    </subcellularLocation>
</comment>
<dbReference type="GO" id="GO:0000981">
    <property type="term" value="F:DNA-binding transcription factor activity, RNA polymerase II-specific"/>
    <property type="evidence" value="ECO:0007669"/>
    <property type="project" value="TreeGrafter"/>
</dbReference>
<evidence type="ECO:0000256" key="1">
    <source>
        <dbReference type="ARBA" id="ARBA00004123"/>
    </source>
</evidence>
<dbReference type="CDD" id="cd02643">
    <property type="entry name" value="R3H_NF-X1"/>
    <property type="match status" value="1"/>
</dbReference>
<protein>
    <recommendedName>
        <fullName evidence="15">Protein shuttle craft</fullName>
    </recommendedName>
</protein>
<dbReference type="InterPro" id="IPR001374">
    <property type="entry name" value="R3H_dom"/>
</dbReference>
<keyword evidence="5 10" id="KW-0863">Zinc-finger</keyword>
<keyword evidence="9" id="KW-0539">Nucleus</keyword>
<dbReference type="InterPro" id="IPR036867">
    <property type="entry name" value="R3H_dom_sf"/>
</dbReference>
<evidence type="ECO:0000256" key="8">
    <source>
        <dbReference type="ARBA" id="ARBA00023163"/>
    </source>
</evidence>
<evidence type="ECO:0000259" key="13">
    <source>
        <dbReference type="PROSITE" id="PS51061"/>
    </source>
</evidence>
<feature type="region of interest" description="Disordered" evidence="11">
    <location>
        <begin position="135"/>
        <end position="304"/>
    </location>
</feature>
<dbReference type="GO" id="GO:0000122">
    <property type="term" value="P:negative regulation of transcription by RNA polymerase II"/>
    <property type="evidence" value="ECO:0007669"/>
    <property type="project" value="TreeGrafter"/>
</dbReference>
<dbReference type="SMART" id="SM00438">
    <property type="entry name" value="ZnF_NFX"/>
    <property type="match status" value="9"/>
</dbReference>
<evidence type="ECO:0000256" key="4">
    <source>
        <dbReference type="ARBA" id="ARBA00022737"/>
    </source>
</evidence>
<organism evidence="14">
    <name type="scientific">Graphocephala atropunctata</name>
    <dbReference type="NCBI Taxonomy" id="36148"/>
    <lineage>
        <taxon>Eukaryota</taxon>
        <taxon>Metazoa</taxon>
        <taxon>Ecdysozoa</taxon>
        <taxon>Arthropoda</taxon>
        <taxon>Hexapoda</taxon>
        <taxon>Insecta</taxon>
        <taxon>Pterygota</taxon>
        <taxon>Neoptera</taxon>
        <taxon>Paraneoptera</taxon>
        <taxon>Hemiptera</taxon>
        <taxon>Auchenorrhyncha</taxon>
        <taxon>Membracoidea</taxon>
        <taxon>Cicadellidae</taxon>
        <taxon>Cicadellinae</taxon>
        <taxon>Cicadellini</taxon>
        <taxon>Graphocephala</taxon>
    </lineage>
</organism>
<evidence type="ECO:0000256" key="5">
    <source>
        <dbReference type="ARBA" id="ARBA00022771"/>
    </source>
</evidence>
<sequence length="1081" mass="120461">MSHWGRNFSTNRNQNFYQNSHSYYAPYDGNRTYENWEGYDVPQHTEENNHSYPQHSQTSVNGAGLYSGSGSGSNYNASRGDGGQLRSQLYNGEIDSEILARAANSQLTATAGEFIPSSTYQSKHSAQFQDSIQHDHTNHLPSASSSRDCRNNGAISKPSATGTSVQDTSYNQKRNFNKLKTRNVDNRRQYNIEQSKEEGRKKLLQEAAGLAPPNSNASGSSRAAHTGNQESSRWRSRGPSDKPSQNSSRTSDSKVFSRSVKSQDHYQQNQRYSSSKVPNSGLSPRKDRVQSSSKGVDDAASQRDRLTDQLNRGTLECLVCCEHVRQTEQTWSCLNCYHVLHLRCIIKWANTSKAENGWRCPACQNVTVTTPKDYYCFCSKVMNPEWSRTDTAHSCGEVCNRSKVLASEYYSCVHRCTLLCHPGPCPPCVALVTRKCGCGQSTQTVQCGQLQPLVCSATCGKSLPCGVHNCSNKCHLGPCQSCEVIINQVCYCGKESKELECDGKNCEGEKFSCGSRCEGQLTCGQHVCEWTCHEGPCGSCPRDPAQVDRCPCGQTQLDPARLRGSCLDPIPTCGQLCSRQLTCGQPSNPHQCKALCHEELCPPCDQSTLVRCRCGYMDQEIPCTELTTKADDARCQKKCTKKRTCGKHKCNQMCCIDMDHLCPLPCNHMLSCGQHRCDQLCHRGHCQPCLRSSFEELFCECGSSVLLPPIPCGTKPPPCNKPCSRTHDCDHEVLHMCHSFAKCPPCGILTSKYCHGKHELRKAVPCYMKEFSCGRPCGRALACGRHSCIQPCHTGDCVVACKQPCTKPRDLCGHPCSAPCHEGDCIDAPCKENVVVTCECGQRSMSRPCYENNSEYQRIATSLLASKMADVQLGRSVNLDDMQGPRKFTIKTLECSEECRFVERNRRLAIGLQIRNPDLSAKLTPRYSDFMRAWAKKDQRFSQYVHDKLTELVKLAKESKQKSRSFSFEVMNREKRQFVHEYCTHFGCESVAYDAEPKRNVVATAQRDKAWLPSYSLLEVVQREMGLRKVPLPNLNSSSQKSASQSEVLPVRVTLNQSVKGLVSSGDSDNTPVDYFDYNNS</sequence>
<dbReference type="CDD" id="cd06008">
    <property type="entry name" value="NF-X1-zinc-finger"/>
    <property type="match status" value="6"/>
</dbReference>
<keyword evidence="8" id="KW-0804">Transcription</keyword>
<keyword evidence="4" id="KW-0677">Repeat</keyword>
<dbReference type="Pfam" id="PF01422">
    <property type="entry name" value="zf-NF-X1"/>
    <property type="match status" value="8"/>
</dbReference>
<dbReference type="PANTHER" id="PTHR12360:SF12">
    <property type="entry name" value="TRANSCRIPTIONAL REPRESSOR NF-X1"/>
    <property type="match status" value="1"/>
</dbReference>
<evidence type="ECO:0000256" key="9">
    <source>
        <dbReference type="ARBA" id="ARBA00023242"/>
    </source>
</evidence>
<dbReference type="InterPro" id="IPR034076">
    <property type="entry name" value="R3H_NF-X1"/>
</dbReference>
<reference evidence="14" key="1">
    <citation type="submission" date="2015-11" db="EMBL/GenBank/DDBJ databases">
        <title>De novo transcriptome assembly of four potential Pierce s Disease insect vectors from Arizona vineyards.</title>
        <authorList>
            <person name="Tassone E.E."/>
        </authorList>
    </citation>
    <scope>NUCLEOTIDE SEQUENCE</scope>
</reference>
<dbReference type="GO" id="GO:0000977">
    <property type="term" value="F:RNA polymerase II transcription regulatory region sequence-specific DNA binding"/>
    <property type="evidence" value="ECO:0007669"/>
    <property type="project" value="TreeGrafter"/>
</dbReference>
<feature type="domain" description="R3H" evidence="13">
    <location>
        <begin position="942"/>
        <end position="1007"/>
    </location>
</feature>
<keyword evidence="3" id="KW-0479">Metal-binding</keyword>
<evidence type="ECO:0000256" key="6">
    <source>
        <dbReference type="ARBA" id="ARBA00022833"/>
    </source>
</evidence>
<feature type="compositionally biased region" description="Polar residues" evidence="11">
    <location>
        <begin position="242"/>
        <end position="282"/>
    </location>
</feature>
<evidence type="ECO:0000256" key="2">
    <source>
        <dbReference type="ARBA" id="ARBA00007269"/>
    </source>
</evidence>
<feature type="compositionally biased region" description="Polar residues" evidence="11">
    <location>
        <begin position="158"/>
        <end position="174"/>
    </location>
</feature>
<dbReference type="SUPFAM" id="SSF57850">
    <property type="entry name" value="RING/U-box"/>
    <property type="match status" value="1"/>
</dbReference>
<dbReference type="InterPro" id="IPR034078">
    <property type="entry name" value="NFX1_fam"/>
</dbReference>
<dbReference type="SUPFAM" id="SSF82708">
    <property type="entry name" value="R3H domain"/>
    <property type="match status" value="1"/>
</dbReference>
<dbReference type="AlphaFoldDB" id="A0A1B6KND9"/>
<feature type="domain" description="RING-type" evidence="12">
    <location>
        <begin position="317"/>
        <end position="364"/>
    </location>
</feature>
<dbReference type="Gene3D" id="3.30.1370.50">
    <property type="entry name" value="R3H-like domain"/>
    <property type="match status" value="1"/>
</dbReference>
<dbReference type="PROSITE" id="PS51061">
    <property type="entry name" value="R3H"/>
    <property type="match status" value="1"/>
</dbReference>
<dbReference type="EMBL" id="GEBQ01027027">
    <property type="protein sequence ID" value="JAT12950.1"/>
    <property type="molecule type" value="Transcribed_RNA"/>
</dbReference>
<comment type="similarity">
    <text evidence="2">Belongs to the NFX1 family.</text>
</comment>
<feature type="compositionally biased region" description="Basic and acidic residues" evidence="11">
    <location>
        <begin position="284"/>
        <end position="304"/>
    </location>
</feature>
<keyword evidence="7" id="KW-0805">Transcription regulation</keyword>
<dbReference type="Pfam" id="PF01424">
    <property type="entry name" value="R3H"/>
    <property type="match status" value="1"/>
</dbReference>
<name>A0A1B6KND9_9HEMI</name>
<dbReference type="InterPro" id="IPR000967">
    <property type="entry name" value="Znf_NFX1"/>
</dbReference>
<dbReference type="SMART" id="SM00184">
    <property type="entry name" value="RING"/>
    <property type="match status" value="1"/>
</dbReference>
<feature type="compositionally biased region" description="Basic and acidic residues" evidence="11">
    <location>
        <begin position="182"/>
        <end position="204"/>
    </location>
</feature>
<evidence type="ECO:0008006" key="15">
    <source>
        <dbReference type="Google" id="ProtNLM"/>
    </source>
</evidence>
<keyword evidence="6" id="KW-0862">Zinc</keyword>
<dbReference type="PROSITE" id="PS50089">
    <property type="entry name" value="ZF_RING_2"/>
    <property type="match status" value="1"/>
</dbReference>
<evidence type="ECO:0000256" key="7">
    <source>
        <dbReference type="ARBA" id="ARBA00023015"/>
    </source>
</evidence>
<accession>A0A1B6KND9</accession>
<dbReference type="GO" id="GO:0005634">
    <property type="term" value="C:nucleus"/>
    <property type="evidence" value="ECO:0007669"/>
    <property type="project" value="UniProtKB-SubCell"/>
</dbReference>
<dbReference type="SMART" id="SM00393">
    <property type="entry name" value="R3H"/>
    <property type="match status" value="1"/>
</dbReference>